<reference evidence="2" key="1">
    <citation type="journal article" date="2014" name="Int. J. Syst. Evol. Microbiol.">
        <title>Complete genome sequence of Corynebacterium casei LMG S-19264T (=DSM 44701T), isolated from a smear-ripened cheese.</title>
        <authorList>
            <consortium name="US DOE Joint Genome Institute (JGI-PGF)"/>
            <person name="Walter F."/>
            <person name="Albersmeier A."/>
            <person name="Kalinowski J."/>
            <person name="Ruckert C."/>
        </authorList>
    </citation>
    <scope>NUCLEOTIDE SEQUENCE</scope>
    <source>
        <strain evidence="2">JCM 4386</strain>
    </source>
</reference>
<organism evidence="2 3">
    <name type="scientific">Streptomyces humidus</name>
    <dbReference type="NCBI Taxonomy" id="52259"/>
    <lineage>
        <taxon>Bacteria</taxon>
        <taxon>Bacillati</taxon>
        <taxon>Actinomycetota</taxon>
        <taxon>Actinomycetes</taxon>
        <taxon>Kitasatosporales</taxon>
        <taxon>Streptomycetaceae</taxon>
        <taxon>Streptomyces</taxon>
    </lineage>
</organism>
<feature type="region of interest" description="Disordered" evidence="1">
    <location>
        <begin position="1"/>
        <end position="68"/>
    </location>
</feature>
<dbReference type="Proteomes" id="UP000606194">
    <property type="component" value="Unassembled WGS sequence"/>
</dbReference>
<evidence type="ECO:0000313" key="3">
    <source>
        <dbReference type="Proteomes" id="UP000606194"/>
    </source>
</evidence>
<dbReference type="EMBL" id="BMTL01000010">
    <property type="protein sequence ID" value="GGR87050.1"/>
    <property type="molecule type" value="Genomic_DNA"/>
</dbReference>
<keyword evidence="3" id="KW-1185">Reference proteome</keyword>
<sequence length="108" mass="11629">MDYRPVRPLRGRPGPFSGPARPGLPAFLPGPVSRPSRPARSLGLPCPDGRWADRRADGPVNGRGQASEWAGGRSHALFRGVLSAQGCVIQVTSKKFWIREITGDAFPV</sequence>
<gene>
    <name evidence="2" type="ORF">GCM10010269_27730</name>
</gene>
<protein>
    <submittedName>
        <fullName evidence="2">Uncharacterized protein</fullName>
    </submittedName>
</protein>
<name>A0A918L2V3_9ACTN</name>
<dbReference type="AlphaFoldDB" id="A0A918L2V3"/>
<evidence type="ECO:0000313" key="2">
    <source>
        <dbReference type="EMBL" id="GGR87050.1"/>
    </source>
</evidence>
<evidence type="ECO:0000256" key="1">
    <source>
        <dbReference type="SAM" id="MobiDB-lite"/>
    </source>
</evidence>
<proteinExistence type="predicted"/>
<accession>A0A918L2V3</accession>
<reference evidence="2" key="2">
    <citation type="submission" date="2020-09" db="EMBL/GenBank/DDBJ databases">
        <authorList>
            <person name="Sun Q."/>
            <person name="Ohkuma M."/>
        </authorList>
    </citation>
    <scope>NUCLEOTIDE SEQUENCE</scope>
    <source>
        <strain evidence="2">JCM 4386</strain>
    </source>
</reference>
<feature type="compositionally biased region" description="Low complexity" evidence="1">
    <location>
        <begin position="1"/>
        <end position="15"/>
    </location>
</feature>
<comment type="caution">
    <text evidence="2">The sequence shown here is derived from an EMBL/GenBank/DDBJ whole genome shotgun (WGS) entry which is preliminary data.</text>
</comment>